<protein>
    <submittedName>
        <fullName evidence="1">Uncharacterized protein</fullName>
    </submittedName>
</protein>
<organism evidence="1 2">
    <name type="scientific">Silvimonas iriomotensis</name>
    <dbReference type="NCBI Taxonomy" id="449662"/>
    <lineage>
        <taxon>Bacteria</taxon>
        <taxon>Pseudomonadati</taxon>
        <taxon>Pseudomonadota</taxon>
        <taxon>Betaproteobacteria</taxon>
        <taxon>Neisseriales</taxon>
        <taxon>Chitinibacteraceae</taxon>
        <taxon>Silvimonas</taxon>
    </lineage>
</organism>
<dbReference type="Proteomes" id="UP000637267">
    <property type="component" value="Unassembled WGS sequence"/>
</dbReference>
<keyword evidence="2" id="KW-1185">Reference proteome</keyword>
<reference evidence="2" key="1">
    <citation type="journal article" date="2019" name="Int. J. Syst. Evol. Microbiol.">
        <title>The Global Catalogue of Microorganisms (GCM) 10K type strain sequencing project: providing services to taxonomists for standard genome sequencing and annotation.</title>
        <authorList>
            <consortium name="The Broad Institute Genomics Platform"/>
            <consortium name="The Broad Institute Genome Sequencing Center for Infectious Disease"/>
            <person name="Wu L."/>
            <person name="Ma J."/>
        </authorList>
    </citation>
    <scope>NUCLEOTIDE SEQUENCE [LARGE SCALE GENOMIC DNA]</scope>
    <source>
        <strain evidence="2">CGMCC 1.8859</strain>
    </source>
</reference>
<name>A0ABQ2P6H3_9NEIS</name>
<gene>
    <name evidence="1" type="ORF">GCM10010970_10430</name>
</gene>
<dbReference type="EMBL" id="BMLX01000001">
    <property type="protein sequence ID" value="GGP19401.1"/>
    <property type="molecule type" value="Genomic_DNA"/>
</dbReference>
<comment type="caution">
    <text evidence="1">The sequence shown here is derived from an EMBL/GenBank/DDBJ whole genome shotgun (WGS) entry which is preliminary data.</text>
</comment>
<evidence type="ECO:0000313" key="1">
    <source>
        <dbReference type="EMBL" id="GGP19401.1"/>
    </source>
</evidence>
<proteinExistence type="predicted"/>
<dbReference type="SUPFAM" id="SSF55729">
    <property type="entry name" value="Acyl-CoA N-acyltransferases (Nat)"/>
    <property type="match status" value="1"/>
</dbReference>
<evidence type="ECO:0000313" key="2">
    <source>
        <dbReference type="Proteomes" id="UP000637267"/>
    </source>
</evidence>
<dbReference type="InterPro" id="IPR016181">
    <property type="entry name" value="Acyl_CoA_acyltransferase"/>
</dbReference>
<dbReference type="Gene3D" id="3.40.630.30">
    <property type="match status" value="1"/>
</dbReference>
<sequence length="100" mass="11037">MTMNLATAALEHAEQIARLHSASWQATYADVLTPDYLALTAPAERKAIWQQRLYKPRSNQIVLVAHANGQLQGFACAYAGEHAEWGSYLDNLHVAHGHQG</sequence>
<accession>A0ABQ2P6H3</accession>